<dbReference type="FunFam" id="3.30.160.60:FF:002614">
    <property type="entry name" value="Pita, isoform B"/>
    <property type="match status" value="1"/>
</dbReference>
<feature type="binding site" evidence="8">
    <location>
        <position position="64"/>
    </location>
    <ligand>
        <name>Zn(2+)</name>
        <dbReference type="ChEBI" id="CHEBI:29105"/>
    </ligand>
</feature>
<dbReference type="RefSeq" id="XP_016974181.1">
    <property type="nucleotide sequence ID" value="XM_017118692.1"/>
</dbReference>
<dbReference type="InterPro" id="IPR050331">
    <property type="entry name" value="Zinc_finger"/>
</dbReference>
<accession>A0A6P4ELS0</accession>
<dbReference type="PROSITE" id="PS51915">
    <property type="entry name" value="ZAD"/>
    <property type="match status" value="1"/>
</dbReference>
<feature type="compositionally biased region" description="Polar residues" evidence="9">
    <location>
        <begin position="181"/>
        <end position="191"/>
    </location>
</feature>
<organism evidence="14">
    <name type="scientific">Drosophila rhopaloa</name>
    <name type="common">Fruit fly</name>
    <dbReference type="NCBI Taxonomy" id="1041015"/>
    <lineage>
        <taxon>Eukaryota</taxon>
        <taxon>Metazoa</taxon>
        <taxon>Ecdysozoa</taxon>
        <taxon>Arthropoda</taxon>
        <taxon>Hexapoda</taxon>
        <taxon>Insecta</taxon>
        <taxon>Pterygota</taxon>
        <taxon>Neoptera</taxon>
        <taxon>Endopterygota</taxon>
        <taxon>Diptera</taxon>
        <taxon>Brachycera</taxon>
        <taxon>Muscomorpha</taxon>
        <taxon>Ephydroidea</taxon>
        <taxon>Drosophilidae</taxon>
        <taxon>Drosophila</taxon>
        <taxon>Sophophora</taxon>
    </lineage>
</organism>
<dbReference type="InterPro" id="IPR013087">
    <property type="entry name" value="Znf_C2H2_type"/>
</dbReference>
<dbReference type="FunFam" id="3.30.160.60:FF:000624">
    <property type="entry name" value="zinc finger protein 697"/>
    <property type="match status" value="1"/>
</dbReference>
<feature type="domain" description="C2H2-type" evidence="10">
    <location>
        <begin position="274"/>
        <end position="303"/>
    </location>
</feature>
<dbReference type="Proteomes" id="UP001652680">
    <property type="component" value="Unassembled WGS sequence"/>
</dbReference>
<dbReference type="Gene3D" id="3.30.160.60">
    <property type="entry name" value="Classic Zinc Finger"/>
    <property type="match status" value="4"/>
</dbReference>
<evidence type="ECO:0000256" key="8">
    <source>
        <dbReference type="PROSITE-ProRule" id="PRU01263"/>
    </source>
</evidence>
<feature type="domain" description="C2H2-type" evidence="10">
    <location>
        <begin position="218"/>
        <end position="245"/>
    </location>
</feature>
<gene>
    <name evidence="14" type="primary">LOC108040965</name>
    <name evidence="12" type="synonym">108040965</name>
</gene>
<evidence type="ECO:0000256" key="3">
    <source>
        <dbReference type="ARBA" id="ARBA00022737"/>
    </source>
</evidence>
<evidence type="ECO:0000256" key="6">
    <source>
        <dbReference type="ARBA" id="ARBA00023242"/>
    </source>
</evidence>
<evidence type="ECO:0000259" key="10">
    <source>
        <dbReference type="PROSITE" id="PS50157"/>
    </source>
</evidence>
<name>A0A6P4ELS0_DRORH</name>
<reference evidence="14" key="2">
    <citation type="submission" date="2025-04" db="UniProtKB">
        <authorList>
            <consortium name="RefSeq"/>
        </authorList>
    </citation>
    <scope>IDENTIFICATION</scope>
</reference>
<dbReference type="GO" id="GO:0008270">
    <property type="term" value="F:zinc ion binding"/>
    <property type="evidence" value="ECO:0007669"/>
    <property type="project" value="UniProtKB-UniRule"/>
</dbReference>
<keyword evidence="3" id="KW-0677">Repeat</keyword>
<proteinExistence type="predicted"/>
<feature type="binding site" evidence="8">
    <location>
        <position position="61"/>
    </location>
    <ligand>
        <name>Zn(2+)</name>
        <dbReference type="ChEBI" id="CHEBI:29105"/>
    </ligand>
</feature>
<dbReference type="SUPFAM" id="SSF57716">
    <property type="entry name" value="Glucocorticoid receptor-like (DNA-binding domain)"/>
    <property type="match status" value="1"/>
</dbReference>
<evidence type="ECO:0000313" key="14">
    <source>
        <dbReference type="RefSeq" id="XP_016974181.1"/>
    </source>
</evidence>
<feature type="domain" description="ZAD" evidence="11">
    <location>
        <begin position="6"/>
        <end position="88"/>
    </location>
</feature>
<feature type="region of interest" description="Disordered" evidence="9">
    <location>
        <begin position="145"/>
        <end position="208"/>
    </location>
</feature>
<dbReference type="PANTHER" id="PTHR16515">
    <property type="entry name" value="PR DOMAIN ZINC FINGER PROTEIN"/>
    <property type="match status" value="1"/>
</dbReference>
<dbReference type="AlphaFoldDB" id="A0A6P4ELS0"/>
<feature type="binding site" evidence="8">
    <location>
        <position position="11"/>
    </location>
    <ligand>
        <name>Zn(2+)</name>
        <dbReference type="ChEBI" id="CHEBI:29105"/>
    </ligand>
</feature>
<evidence type="ECO:0000256" key="9">
    <source>
        <dbReference type="SAM" id="MobiDB-lite"/>
    </source>
</evidence>
<keyword evidence="4 7" id="KW-0863">Zinc-finger</keyword>
<dbReference type="PROSITE" id="PS00028">
    <property type="entry name" value="ZINC_FINGER_C2H2_1"/>
    <property type="match status" value="4"/>
</dbReference>
<feature type="binding site" evidence="8">
    <location>
        <position position="8"/>
    </location>
    <ligand>
        <name>Zn(2+)</name>
        <dbReference type="ChEBI" id="CHEBI:29105"/>
    </ligand>
</feature>
<dbReference type="OrthoDB" id="6077919at2759"/>
<dbReference type="FunFam" id="3.30.160.60:FF:001297">
    <property type="entry name" value="Zinc finger and SCAN domain-containing protein 2"/>
    <property type="match status" value="1"/>
</dbReference>
<dbReference type="GO" id="GO:0006355">
    <property type="term" value="P:regulation of DNA-templated transcription"/>
    <property type="evidence" value="ECO:0007669"/>
    <property type="project" value="UniProtKB-ARBA"/>
</dbReference>
<keyword evidence="6" id="KW-0539">Nucleus</keyword>
<dbReference type="SMART" id="SM00355">
    <property type="entry name" value="ZnF_C2H2"/>
    <property type="match status" value="5"/>
</dbReference>
<evidence type="ECO:0000259" key="11">
    <source>
        <dbReference type="PROSITE" id="PS51915"/>
    </source>
</evidence>
<dbReference type="GeneID" id="108040965"/>
<dbReference type="PROSITE" id="PS50157">
    <property type="entry name" value="ZINC_FINGER_C2H2_2"/>
    <property type="match status" value="4"/>
</dbReference>
<evidence type="ECO:0000256" key="7">
    <source>
        <dbReference type="PROSITE-ProRule" id="PRU00042"/>
    </source>
</evidence>
<reference evidence="13" key="1">
    <citation type="journal article" date="2021" name="Elife">
        <title>Highly contiguous assemblies of 101 drosophilid genomes.</title>
        <authorList>
            <person name="Kim B.Y."/>
            <person name="Wang J.R."/>
            <person name="Miller D.E."/>
            <person name="Barmina O."/>
            <person name="Delaney E."/>
            <person name="Thompson A."/>
            <person name="Comeault A.A."/>
            <person name="Peede D."/>
            <person name="D'Agostino E.R."/>
            <person name="Pelaez J."/>
            <person name="Aguilar J.M."/>
            <person name="Haji D."/>
            <person name="Matsunaga T."/>
            <person name="Armstrong E.E."/>
            <person name="Zych M."/>
            <person name="Ogawa Y."/>
            <person name="Stamenkovic-Radak M."/>
            <person name="Jelic M."/>
            <person name="Veselinovic M.S."/>
            <person name="Tanaskovic M."/>
            <person name="Eric P."/>
            <person name="Gao J.J."/>
            <person name="Katoh T.K."/>
            <person name="Toda M.J."/>
            <person name="Watabe H."/>
            <person name="Watada M."/>
            <person name="Davis J.S."/>
            <person name="Moyle L.C."/>
            <person name="Manoli G."/>
            <person name="Bertolini E."/>
            <person name="Kostal V."/>
            <person name="Hawley R.S."/>
            <person name="Takahashi A."/>
            <person name="Jones C.D."/>
            <person name="Price D.K."/>
            <person name="Whiteman N."/>
            <person name="Kopp A."/>
            <person name="Matute D.R."/>
            <person name="Petrov D.A."/>
        </authorList>
    </citation>
    <scope>NUCLEOTIDE SEQUENCE [LARGE SCALE GENOMIC DNA]</scope>
</reference>
<dbReference type="PANTHER" id="PTHR16515:SF66">
    <property type="entry name" value="C2H2-TYPE DOMAIN-CONTAINING PROTEIN"/>
    <property type="match status" value="1"/>
</dbReference>
<evidence type="ECO:0000256" key="2">
    <source>
        <dbReference type="ARBA" id="ARBA00022723"/>
    </source>
</evidence>
<keyword evidence="13" id="KW-1185">Reference proteome</keyword>
<dbReference type="InterPro" id="IPR036236">
    <property type="entry name" value="Znf_C2H2_sf"/>
</dbReference>
<dbReference type="InterPro" id="IPR012934">
    <property type="entry name" value="Znf_AD"/>
</dbReference>
<sequence>MLDISQMCRVCRDESDCLVDLFAESCASSWDQEQEPHLATMLTECSGCSVARSDGMPQFICVECAKATRNAFRLRRQCRKSRHYFDQLRAMIQELEGIEAGLKMNSCIEDGASPEAYEPQGLESFFGELVELKYKSLPSQEKFSFKCDLPPTPPDSNEPMKTYSSVREIVNKTTTTRKRTVSYSESESWNPESDPDKDDDNNWQASKKRKLQKVRKAFQCPHCVQSFSHKKHLEVHMRIHTGERPFKCSLCPRSFTQKGNLATHNRVHTGERPFKCPHPECRSSFRQIGQLNVHFRVHTGERPYKCDICRCCYRQKSGLQKHMILHTGIKFLPKSQRIEKCSI</sequence>
<reference evidence="12" key="3">
    <citation type="submission" date="2025-05" db="UniProtKB">
        <authorList>
            <consortium name="EnsemblMetazoa"/>
        </authorList>
    </citation>
    <scope>IDENTIFICATION</scope>
</reference>
<feature type="domain" description="C2H2-type" evidence="10">
    <location>
        <begin position="304"/>
        <end position="331"/>
    </location>
</feature>
<evidence type="ECO:0000313" key="12">
    <source>
        <dbReference type="EnsemblMetazoa" id="XP_016974181.1"/>
    </source>
</evidence>
<evidence type="ECO:0000256" key="5">
    <source>
        <dbReference type="ARBA" id="ARBA00022833"/>
    </source>
</evidence>
<dbReference type="FunFam" id="3.30.160.60:FF:002343">
    <property type="entry name" value="Zinc finger protein 33A"/>
    <property type="match status" value="1"/>
</dbReference>
<evidence type="ECO:0000256" key="1">
    <source>
        <dbReference type="ARBA" id="ARBA00004123"/>
    </source>
</evidence>
<dbReference type="Pfam" id="PF07776">
    <property type="entry name" value="zf-AD"/>
    <property type="match status" value="1"/>
</dbReference>
<dbReference type="SUPFAM" id="SSF57667">
    <property type="entry name" value="beta-beta-alpha zinc fingers"/>
    <property type="match status" value="2"/>
</dbReference>
<comment type="subcellular location">
    <subcellularLocation>
        <location evidence="1">Nucleus</location>
    </subcellularLocation>
</comment>
<evidence type="ECO:0000256" key="4">
    <source>
        <dbReference type="ARBA" id="ARBA00022771"/>
    </source>
</evidence>
<dbReference type="EnsemblMetazoa" id="XM_017118692.2">
    <property type="protein sequence ID" value="XP_016974181.1"/>
    <property type="gene ID" value="LOC108040965"/>
</dbReference>
<dbReference type="GO" id="GO:0005634">
    <property type="term" value="C:nucleus"/>
    <property type="evidence" value="ECO:0007669"/>
    <property type="project" value="UniProtKB-SubCell"/>
</dbReference>
<evidence type="ECO:0000313" key="13">
    <source>
        <dbReference type="Proteomes" id="UP001652680"/>
    </source>
</evidence>
<keyword evidence="5 8" id="KW-0862">Zinc</keyword>
<dbReference type="SMART" id="SM00868">
    <property type="entry name" value="zf-AD"/>
    <property type="match status" value="1"/>
</dbReference>
<dbReference type="Pfam" id="PF00096">
    <property type="entry name" value="zf-C2H2"/>
    <property type="match status" value="3"/>
</dbReference>
<protein>
    <submittedName>
        <fullName evidence="14">Zinc finger protein 28 homolog</fullName>
    </submittedName>
</protein>
<keyword evidence="2 8" id="KW-0479">Metal-binding</keyword>
<feature type="domain" description="C2H2-type" evidence="10">
    <location>
        <begin position="246"/>
        <end position="273"/>
    </location>
</feature>